<protein>
    <submittedName>
        <fullName evidence="3">Biotin/lipoyl-binding protein</fullName>
    </submittedName>
</protein>
<dbReference type="PROSITE" id="PS00188">
    <property type="entry name" value="BIOTIN"/>
    <property type="match status" value="1"/>
</dbReference>
<dbReference type="CDD" id="cd06850">
    <property type="entry name" value="biotinyl_domain"/>
    <property type="match status" value="1"/>
</dbReference>
<dbReference type="PANTHER" id="PTHR45266">
    <property type="entry name" value="OXALOACETATE DECARBOXYLASE ALPHA CHAIN"/>
    <property type="match status" value="1"/>
</dbReference>
<dbReference type="InterPro" id="IPR000089">
    <property type="entry name" value="Biotin_lipoyl"/>
</dbReference>
<reference evidence="3" key="1">
    <citation type="journal article" date="2020" name="mSystems">
        <title>Genome- and Community-Level Interaction Insights into Carbon Utilization and Element Cycling Functions of Hydrothermarchaeota in Hydrothermal Sediment.</title>
        <authorList>
            <person name="Zhou Z."/>
            <person name="Liu Y."/>
            <person name="Xu W."/>
            <person name="Pan J."/>
            <person name="Luo Z.H."/>
            <person name="Li M."/>
        </authorList>
    </citation>
    <scope>NUCLEOTIDE SEQUENCE [LARGE SCALE GENOMIC DNA]</scope>
    <source>
        <strain evidence="3">SpSt-876</strain>
    </source>
</reference>
<dbReference type="InterPro" id="IPR001882">
    <property type="entry name" value="Biotin_BS"/>
</dbReference>
<sequence>MKFNIVVDGHPFLIEINKVNNNLLVTVDNESIELGYETNRDGSLSAIILGGKRYEVRCNNCKGNYKVSLWQKPFEVSFSRVAAESEPKLISDVTQIRHRVIKAPMSGLVIAIHTKQNQEVKPGDALILLEAMKMQNEIRSPIAAKIRHIYTAVGKTVEKGEKLLELEPL</sequence>
<comment type="caution">
    <text evidence="3">The sequence shown here is derived from an EMBL/GenBank/DDBJ whole genome shotgun (WGS) entry which is preliminary data.</text>
</comment>
<proteinExistence type="predicted"/>
<dbReference type="AlphaFoldDB" id="A0A7C6A9Y9"/>
<dbReference type="Pfam" id="PF00364">
    <property type="entry name" value="Biotin_lipoyl"/>
    <property type="match status" value="1"/>
</dbReference>
<dbReference type="SUPFAM" id="SSF51230">
    <property type="entry name" value="Single hybrid motif"/>
    <property type="match status" value="1"/>
</dbReference>
<dbReference type="PROSITE" id="PS50968">
    <property type="entry name" value="BIOTINYL_LIPOYL"/>
    <property type="match status" value="1"/>
</dbReference>
<dbReference type="EMBL" id="DTLI01000198">
    <property type="protein sequence ID" value="HHS52845.1"/>
    <property type="molecule type" value="Genomic_DNA"/>
</dbReference>
<evidence type="ECO:0000313" key="3">
    <source>
        <dbReference type="EMBL" id="HHS52845.1"/>
    </source>
</evidence>
<accession>A0A7C6A9Y9</accession>
<dbReference type="PANTHER" id="PTHR45266:SF3">
    <property type="entry name" value="OXALOACETATE DECARBOXYLASE ALPHA CHAIN"/>
    <property type="match status" value="1"/>
</dbReference>
<name>A0A7C6A9Y9_UNCW3</name>
<dbReference type="InterPro" id="IPR050709">
    <property type="entry name" value="Biotin_Carboxyl_Carrier/Decarb"/>
</dbReference>
<feature type="domain" description="Lipoyl-binding" evidence="2">
    <location>
        <begin position="98"/>
        <end position="167"/>
    </location>
</feature>
<dbReference type="Gene3D" id="2.40.50.100">
    <property type="match status" value="1"/>
</dbReference>
<evidence type="ECO:0000259" key="2">
    <source>
        <dbReference type="PROSITE" id="PS50968"/>
    </source>
</evidence>
<organism evidence="3">
    <name type="scientific">candidate division WOR-3 bacterium</name>
    <dbReference type="NCBI Taxonomy" id="2052148"/>
    <lineage>
        <taxon>Bacteria</taxon>
        <taxon>Bacteria division WOR-3</taxon>
    </lineage>
</organism>
<evidence type="ECO:0000256" key="1">
    <source>
        <dbReference type="ARBA" id="ARBA00023267"/>
    </source>
</evidence>
<keyword evidence="1" id="KW-0092">Biotin</keyword>
<gene>
    <name evidence="3" type="ORF">ENW73_08335</name>
</gene>
<dbReference type="InterPro" id="IPR011053">
    <property type="entry name" value="Single_hybrid_motif"/>
</dbReference>